<accession>A0A1H9EBH8</accession>
<evidence type="ECO:0000256" key="6">
    <source>
        <dbReference type="ARBA" id="ARBA00023136"/>
    </source>
</evidence>
<feature type="transmembrane region" description="Helical" evidence="7">
    <location>
        <begin position="271"/>
        <end position="294"/>
    </location>
</feature>
<evidence type="ECO:0000256" key="2">
    <source>
        <dbReference type="ARBA" id="ARBA00022448"/>
    </source>
</evidence>
<evidence type="ECO:0000256" key="4">
    <source>
        <dbReference type="ARBA" id="ARBA00022692"/>
    </source>
</evidence>
<feature type="transmembrane region" description="Helical" evidence="7">
    <location>
        <begin position="20"/>
        <end position="42"/>
    </location>
</feature>
<dbReference type="InterPro" id="IPR051125">
    <property type="entry name" value="ABC-4/HrtB_transporter"/>
</dbReference>
<organism evidence="9 10">
    <name type="scientific">Treponema bryantii</name>
    <dbReference type="NCBI Taxonomy" id="163"/>
    <lineage>
        <taxon>Bacteria</taxon>
        <taxon>Pseudomonadati</taxon>
        <taxon>Spirochaetota</taxon>
        <taxon>Spirochaetia</taxon>
        <taxon>Spirochaetales</taxon>
        <taxon>Treponemataceae</taxon>
        <taxon>Treponema</taxon>
    </lineage>
</organism>
<dbReference type="Pfam" id="PF02687">
    <property type="entry name" value="FtsX"/>
    <property type="match status" value="1"/>
</dbReference>
<keyword evidence="5 7" id="KW-1133">Transmembrane helix</keyword>
<evidence type="ECO:0000256" key="5">
    <source>
        <dbReference type="ARBA" id="ARBA00022989"/>
    </source>
</evidence>
<keyword evidence="10" id="KW-1185">Reference proteome</keyword>
<dbReference type="GO" id="GO:0005886">
    <property type="term" value="C:plasma membrane"/>
    <property type="evidence" value="ECO:0007669"/>
    <property type="project" value="UniProtKB-SubCell"/>
</dbReference>
<evidence type="ECO:0000256" key="1">
    <source>
        <dbReference type="ARBA" id="ARBA00004651"/>
    </source>
</evidence>
<name>A0A1H9EBH8_9SPIR</name>
<dbReference type="OrthoDB" id="6313at2"/>
<evidence type="ECO:0000313" key="10">
    <source>
        <dbReference type="Proteomes" id="UP000182360"/>
    </source>
</evidence>
<keyword evidence="4 7" id="KW-0812">Transmembrane</keyword>
<keyword evidence="3" id="KW-1003">Cell membrane</keyword>
<dbReference type="RefSeq" id="WP_074642159.1">
    <property type="nucleotide sequence ID" value="NZ_FOFU01000003.1"/>
</dbReference>
<keyword evidence="6 7" id="KW-0472">Membrane</keyword>
<comment type="subcellular location">
    <subcellularLocation>
        <location evidence="1">Cell membrane</location>
        <topology evidence="1">Multi-pass membrane protein</topology>
    </subcellularLocation>
</comment>
<feature type="domain" description="ABC3 transporter permease C-terminal" evidence="8">
    <location>
        <begin position="272"/>
        <end position="392"/>
    </location>
</feature>
<dbReference type="PANTHER" id="PTHR43738">
    <property type="entry name" value="ABC TRANSPORTER, MEMBRANE PROTEIN"/>
    <property type="match status" value="1"/>
</dbReference>
<evidence type="ECO:0000259" key="8">
    <source>
        <dbReference type="Pfam" id="PF02687"/>
    </source>
</evidence>
<evidence type="ECO:0000256" key="3">
    <source>
        <dbReference type="ARBA" id="ARBA00022475"/>
    </source>
</evidence>
<dbReference type="AlphaFoldDB" id="A0A1H9EBH8"/>
<feature type="transmembrane region" description="Helical" evidence="7">
    <location>
        <begin position="360"/>
        <end position="386"/>
    </location>
</feature>
<reference evidence="9 10" key="1">
    <citation type="submission" date="2016-10" db="EMBL/GenBank/DDBJ databases">
        <authorList>
            <person name="de Groot N.N."/>
        </authorList>
    </citation>
    <scope>NUCLEOTIDE SEQUENCE [LARGE SCALE GENOMIC DNA]</scope>
    <source>
        <strain evidence="9 10">B25</strain>
    </source>
</reference>
<dbReference type="PANTHER" id="PTHR43738:SF1">
    <property type="entry name" value="HEMIN TRANSPORT SYSTEM PERMEASE PROTEIN HRTB-RELATED"/>
    <property type="match status" value="1"/>
</dbReference>
<feature type="transmembrane region" description="Helical" evidence="7">
    <location>
        <begin position="315"/>
        <end position="340"/>
    </location>
</feature>
<evidence type="ECO:0000313" key="9">
    <source>
        <dbReference type="EMBL" id="SEQ23081.1"/>
    </source>
</evidence>
<keyword evidence="2" id="KW-0813">Transport</keyword>
<dbReference type="Proteomes" id="UP000182360">
    <property type="component" value="Unassembled WGS sequence"/>
</dbReference>
<gene>
    <name evidence="9" type="ORF">SAMN04487977_103103</name>
</gene>
<sequence>MEKAITTKILALENIRRKPFRTAALITLTSLSAAVLFGSLIITSSLKGGIKGFKNRLGADLMIVPKGYEGQMENILLNGEPNYFYMDKSAEEIVRTVQGVKEASGQFYLTSLSESCCDFPIQIIGFEPDTDFLIQNWARTKVRPQKGSEYIFAGSNISTPNKEVKFFGQQHKITSRLSKSSTGMDNAIYTDLNTLQNIFEDAKSKGFGFISDGDTNTKISSIFVKLQPDAKPDSTALRIKTALPDVQVITGSSFISNLAERISAFVIFPQALSLFILLVTIFTLGVVFSLIANERFKEYSILRVLGADSDTLKKLLLFEAGSIGFFGAIIGIFISALIVLPFNLLISEKIGLPFSLSNPLVITGFALISFAIIVLAALISALYSAIKISKKEVIFK</sequence>
<dbReference type="InterPro" id="IPR003838">
    <property type="entry name" value="ABC3_permease_C"/>
</dbReference>
<proteinExistence type="predicted"/>
<evidence type="ECO:0000256" key="7">
    <source>
        <dbReference type="SAM" id="Phobius"/>
    </source>
</evidence>
<protein>
    <submittedName>
        <fullName evidence="9">Putative ABC transport system permease protein</fullName>
    </submittedName>
</protein>
<dbReference type="EMBL" id="FOFU01000003">
    <property type="protein sequence ID" value="SEQ23081.1"/>
    <property type="molecule type" value="Genomic_DNA"/>
</dbReference>